<evidence type="ECO:0000313" key="2">
    <source>
        <dbReference type="EMBL" id="KAF2563827.1"/>
    </source>
</evidence>
<gene>
    <name evidence="2" type="ORF">F2Q70_00015252</name>
</gene>
<dbReference type="AlphaFoldDB" id="A0A8S9I2P2"/>
<dbReference type="EMBL" id="QGKY02001250">
    <property type="protein sequence ID" value="KAF2563827.1"/>
    <property type="molecule type" value="Genomic_DNA"/>
</dbReference>
<sequence length="114" mass="11991">MRFSLNETNGYKCGGGADENANAEETVPEPQDAAAGAAEKTVSEAPDTPDAGQDEAVRKTVPQAENTGHDAAEKTVSEAPDTPNAGQDEAVKKTVPQAENSGLRRRRLNRMVIA</sequence>
<feature type="region of interest" description="Disordered" evidence="1">
    <location>
        <begin position="1"/>
        <end position="114"/>
    </location>
</feature>
<feature type="compositionally biased region" description="Basic and acidic residues" evidence="1">
    <location>
        <begin position="67"/>
        <end position="76"/>
    </location>
</feature>
<protein>
    <submittedName>
        <fullName evidence="2">Uncharacterized protein</fullName>
    </submittedName>
</protein>
<comment type="caution">
    <text evidence="2">The sequence shown here is derived from an EMBL/GenBank/DDBJ whole genome shotgun (WGS) entry which is preliminary data.</text>
</comment>
<proteinExistence type="predicted"/>
<evidence type="ECO:0000256" key="1">
    <source>
        <dbReference type="SAM" id="MobiDB-lite"/>
    </source>
</evidence>
<feature type="compositionally biased region" description="Basic residues" evidence="1">
    <location>
        <begin position="103"/>
        <end position="114"/>
    </location>
</feature>
<name>A0A8S9I2P2_BRACR</name>
<reference evidence="2" key="1">
    <citation type="submission" date="2019-12" db="EMBL/GenBank/DDBJ databases">
        <title>Genome sequencing and annotation of Brassica cretica.</title>
        <authorList>
            <person name="Studholme D.J."/>
            <person name="Sarris P.F."/>
        </authorList>
    </citation>
    <scope>NUCLEOTIDE SEQUENCE</scope>
    <source>
        <strain evidence="2">PFS-102/07</strain>
        <tissue evidence="2">Leaf</tissue>
    </source>
</reference>
<organism evidence="2">
    <name type="scientific">Brassica cretica</name>
    <name type="common">Mustard</name>
    <dbReference type="NCBI Taxonomy" id="69181"/>
    <lineage>
        <taxon>Eukaryota</taxon>
        <taxon>Viridiplantae</taxon>
        <taxon>Streptophyta</taxon>
        <taxon>Embryophyta</taxon>
        <taxon>Tracheophyta</taxon>
        <taxon>Spermatophyta</taxon>
        <taxon>Magnoliopsida</taxon>
        <taxon>eudicotyledons</taxon>
        <taxon>Gunneridae</taxon>
        <taxon>Pentapetalae</taxon>
        <taxon>rosids</taxon>
        <taxon>malvids</taxon>
        <taxon>Brassicales</taxon>
        <taxon>Brassicaceae</taxon>
        <taxon>Brassiceae</taxon>
        <taxon>Brassica</taxon>
    </lineage>
</organism>
<accession>A0A8S9I2P2</accession>